<reference evidence="1 2" key="2">
    <citation type="submission" date="2021-10" db="EMBL/GenBank/DDBJ databases">
        <authorList>
            <person name="Piombo E."/>
        </authorList>
    </citation>
    <scope>NUCLEOTIDE SEQUENCE [LARGE SCALE GENOMIC DNA]</scope>
</reference>
<reference evidence="2" key="1">
    <citation type="submission" date="2019-06" db="EMBL/GenBank/DDBJ databases">
        <authorList>
            <person name="Broberg M."/>
        </authorList>
    </citation>
    <scope>NUCLEOTIDE SEQUENCE [LARGE SCALE GENOMIC DNA]</scope>
</reference>
<evidence type="ECO:0000313" key="1">
    <source>
        <dbReference type="EMBL" id="CAH0047392.1"/>
    </source>
</evidence>
<dbReference type="AlphaFoldDB" id="A0A9P0EDR7"/>
<protein>
    <submittedName>
        <fullName evidence="1">Uncharacterized protein</fullName>
    </submittedName>
</protein>
<evidence type="ECO:0000313" key="2">
    <source>
        <dbReference type="Proteomes" id="UP000775872"/>
    </source>
</evidence>
<accession>A0A9P0EDR7</accession>
<dbReference type="OrthoDB" id="10342134at2759"/>
<dbReference type="Proteomes" id="UP000775872">
    <property type="component" value="Unassembled WGS sequence"/>
</dbReference>
<gene>
    <name evidence="1" type="ORF">CSOL1703_00017282</name>
</gene>
<proteinExistence type="predicted"/>
<sequence length="70" mass="8151">MGVLARFKKNKVAAVIISVFDWYRTLLHSAYSLMYLKADECRTASHYPTEEKKLLRKLDLAILIYESTII</sequence>
<comment type="caution">
    <text evidence="1">The sequence shown here is derived from an EMBL/GenBank/DDBJ whole genome shotgun (WGS) entry which is preliminary data.</text>
</comment>
<keyword evidence="2" id="KW-1185">Reference proteome</keyword>
<dbReference type="EMBL" id="CABFOC020000029">
    <property type="protein sequence ID" value="CAH0047392.1"/>
    <property type="molecule type" value="Genomic_DNA"/>
</dbReference>
<organism evidence="1 2">
    <name type="scientific">Clonostachys solani</name>
    <dbReference type="NCBI Taxonomy" id="160281"/>
    <lineage>
        <taxon>Eukaryota</taxon>
        <taxon>Fungi</taxon>
        <taxon>Dikarya</taxon>
        <taxon>Ascomycota</taxon>
        <taxon>Pezizomycotina</taxon>
        <taxon>Sordariomycetes</taxon>
        <taxon>Hypocreomycetidae</taxon>
        <taxon>Hypocreales</taxon>
        <taxon>Bionectriaceae</taxon>
        <taxon>Clonostachys</taxon>
    </lineage>
</organism>
<name>A0A9P0EDR7_9HYPO</name>